<protein>
    <submittedName>
        <fullName evidence="1">Uncharacterized protein</fullName>
    </submittedName>
</protein>
<proteinExistence type="predicted"/>
<organism evidence="1">
    <name type="scientific">viral metagenome</name>
    <dbReference type="NCBI Taxonomy" id="1070528"/>
    <lineage>
        <taxon>unclassified sequences</taxon>
        <taxon>metagenomes</taxon>
        <taxon>organismal metagenomes</taxon>
    </lineage>
</organism>
<sequence>MKNELKGKYAFNTNMSSNIIRLRRDIADKKLELRALEVGMSHKNNPHVQAWTRRKIRREFEMKMFKKIRIPVGPWDHDLDMYPDFKKIYEIPRTDGYKTYLQRGPALSWNGYVEVPNGHPVLDTEFDDEDPPQEITFRSKNKFGFDHSHITDLTPMLSIYDLNPKALKYSTYEDVVKELDELVKYFKSYV</sequence>
<dbReference type="EMBL" id="MN740748">
    <property type="protein sequence ID" value="QHU09951.1"/>
    <property type="molecule type" value="Genomic_DNA"/>
</dbReference>
<dbReference type="AlphaFoldDB" id="A0A6C0JYH5"/>
<accession>A0A6C0JYH5</accession>
<name>A0A6C0JYH5_9ZZZZ</name>
<evidence type="ECO:0000313" key="1">
    <source>
        <dbReference type="EMBL" id="QHU09951.1"/>
    </source>
</evidence>
<reference evidence="1" key="1">
    <citation type="journal article" date="2020" name="Nature">
        <title>Giant virus diversity and host interactions through global metagenomics.</title>
        <authorList>
            <person name="Schulz F."/>
            <person name="Roux S."/>
            <person name="Paez-Espino D."/>
            <person name="Jungbluth S."/>
            <person name="Walsh D.A."/>
            <person name="Denef V.J."/>
            <person name="McMahon K.D."/>
            <person name="Konstantinidis K.T."/>
            <person name="Eloe-Fadrosh E.A."/>
            <person name="Kyrpides N.C."/>
            <person name="Woyke T."/>
        </authorList>
    </citation>
    <scope>NUCLEOTIDE SEQUENCE</scope>
    <source>
        <strain evidence="1">GVMAG-S-1101164-164</strain>
    </source>
</reference>